<feature type="region of interest" description="Disordered" evidence="1">
    <location>
        <begin position="65"/>
        <end position="106"/>
    </location>
</feature>
<comment type="caution">
    <text evidence="2">The sequence shown here is derived from an EMBL/GenBank/DDBJ whole genome shotgun (WGS) entry which is preliminary data.</text>
</comment>
<name>A0A7J6DTX9_CANSA</name>
<dbReference type="AlphaFoldDB" id="A0A7J6DTX9"/>
<sequence length="308" mass="33704">MVVVVVVGNTMGVEEKVEEVMVEVVVGNKLAVGAMVVAVKVEGEMVVVVKVVAVEGSILVVAEEEGKVEGKPPEEGKGEEEKEEEVMGEKEQRNNPLGEKGTTYKPQQTSVMALKEDNSSDHRTLVVPNTTVALRLGKEQMPSGIFPESILCATLSCSRLFRSLNVLGIGPISLLKLTSNTVRFLSIPISGGRHEFKPLFIKIISFRFDMFPKLDGTQPWNLLFATTITDTGEFPKLSGRLNTNLLWLMKMASNGLSKSSRGTDPSNSLNLRSKNFSDGSFRITTGNFPANLLLLRSNSKSNFRFLNL</sequence>
<protein>
    <submittedName>
        <fullName evidence="2">Uncharacterized protein</fullName>
    </submittedName>
</protein>
<evidence type="ECO:0000313" key="2">
    <source>
        <dbReference type="EMBL" id="KAF4349547.1"/>
    </source>
</evidence>
<reference evidence="2 3" key="1">
    <citation type="journal article" date="2020" name="bioRxiv">
        <title>Sequence and annotation of 42 cannabis genomes reveals extensive copy number variation in cannabinoid synthesis and pathogen resistance genes.</title>
        <authorList>
            <person name="Mckernan K.J."/>
            <person name="Helbert Y."/>
            <person name="Kane L.T."/>
            <person name="Ebling H."/>
            <person name="Zhang L."/>
            <person name="Liu B."/>
            <person name="Eaton Z."/>
            <person name="Mclaughlin S."/>
            <person name="Kingan S."/>
            <person name="Baybayan P."/>
            <person name="Concepcion G."/>
            <person name="Jordan M."/>
            <person name="Riva A."/>
            <person name="Barbazuk W."/>
            <person name="Harkins T."/>
        </authorList>
    </citation>
    <scope>NUCLEOTIDE SEQUENCE [LARGE SCALE GENOMIC DNA]</scope>
    <source>
        <strain evidence="3">cv. Jamaican Lion 4</strain>
        <tissue evidence="2">Leaf</tissue>
    </source>
</reference>
<dbReference type="EMBL" id="JAATIP010000392">
    <property type="protein sequence ID" value="KAF4349547.1"/>
    <property type="molecule type" value="Genomic_DNA"/>
</dbReference>
<accession>A0A7J6DTX9</accession>
<evidence type="ECO:0000313" key="3">
    <source>
        <dbReference type="Proteomes" id="UP000525078"/>
    </source>
</evidence>
<proteinExistence type="predicted"/>
<evidence type="ECO:0000256" key="1">
    <source>
        <dbReference type="SAM" id="MobiDB-lite"/>
    </source>
</evidence>
<gene>
    <name evidence="2" type="ORF">F8388_025911</name>
</gene>
<dbReference type="Proteomes" id="UP000525078">
    <property type="component" value="Unassembled WGS sequence"/>
</dbReference>
<organism evidence="2 3">
    <name type="scientific">Cannabis sativa</name>
    <name type="common">Hemp</name>
    <name type="synonym">Marijuana</name>
    <dbReference type="NCBI Taxonomy" id="3483"/>
    <lineage>
        <taxon>Eukaryota</taxon>
        <taxon>Viridiplantae</taxon>
        <taxon>Streptophyta</taxon>
        <taxon>Embryophyta</taxon>
        <taxon>Tracheophyta</taxon>
        <taxon>Spermatophyta</taxon>
        <taxon>Magnoliopsida</taxon>
        <taxon>eudicotyledons</taxon>
        <taxon>Gunneridae</taxon>
        <taxon>Pentapetalae</taxon>
        <taxon>rosids</taxon>
        <taxon>fabids</taxon>
        <taxon>Rosales</taxon>
        <taxon>Cannabaceae</taxon>
        <taxon>Cannabis</taxon>
    </lineage>
</organism>
<feature type="compositionally biased region" description="Basic and acidic residues" evidence="1">
    <location>
        <begin position="65"/>
        <end position="93"/>
    </location>
</feature>